<keyword evidence="1" id="KW-0732">Signal</keyword>
<dbReference type="SUPFAM" id="SSF49742">
    <property type="entry name" value="PHM/PNGase F"/>
    <property type="match status" value="1"/>
</dbReference>
<protein>
    <submittedName>
        <fullName evidence="2">Uncharacterized protein</fullName>
    </submittedName>
</protein>
<reference evidence="2 3" key="2">
    <citation type="journal article" date="2022" name="Mar. Drugs">
        <title>Bioassay-Guided Fractionation Leads to the Detection of Cholic Acid Generated by the Rare Thalassomonas sp.</title>
        <authorList>
            <person name="Pheiffer F."/>
            <person name="Schneider Y.K."/>
            <person name="Hansen E.H."/>
            <person name="Andersen J.H."/>
            <person name="Isaksson J."/>
            <person name="Busche T."/>
            <person name="R C."/>
            <person name="Kalinowski J."/>
            <person name="Zyl L.V."/>
            <person name="Trindade M."/>
        </authorList>
    </citation>
    <scope>NUCLEOTIDE SEQUENCE [LARGE SCALE GENOMIC DNA]</scope>
    <source>
        <strain evidence="2 3">XOM25</strain>
    </source>
</reference>
<name>A0AAE9Z5S8_9GAMM</name>
<feature type="chain" id="PRO_5042263862" evidence="1">
    <location>
        <begin position="22"/>
        <end position="210"/>
    </location>
</feature>
<feature type="signal peptide" evidence="1">
    <location>
        <begin position="1"/>
        <end position="21"/>
    </location>
</feature>
<dbReference type="AlphaFoldDB" id="A0AAE9Z5S8"/>
<evidence type="ECO:0000313" key="3">
    <source>
        <dbReference type="Proteomes" id="UP000032352"/>
    </source>
</evidence>
<keyword evidence="3" id="KW-1185">Reference proteome</keyword>
<dbReference type="RefSeq" id="WP_044836678.1">
    <property type="nucleotide sequence ID" value="NZ_CP059733.1"/>
</dbReference>
<organism evidence="2 3">
    <name type="scientific">Thalassomonas viridans</name>
    <dbReference type="NCBI Taxonomy" id="137584"/>
    <lineage>
        <taxon>Bacteria</taxon>
        <taxon>Pseudomonadati</taxon>
        <taxon>Pseudomonadota</taxon>
        <taxon>Gammaproteobacteria</taxon>
        <taxon>Alteromonadales</taxon>
        <taxon>Colwelliaceae</taxon>
        <taxon>Thalassomonas</taxon>
    </lineage>
</organism>
<gene>
    <name evidence="2" type="ORF">SG34_002185</name>
</gene>
<dbReference type="InterPro" id="IPR008977">
    <property type="entry name" value="PHM/PNGase_F_dom_sf"/>
</dbReference>
<sequence>MNIKVLISSLLLILFAAELQAFDDVIYIAGSKHSITKQAFSRSGSVYTARIPVSGDHGQQLIFDIDARITGHGALDPGFECHKLYPQPGGYFLIGAGNPPDCTYTTVNPSDQFRFIVEMNAYCSNIAIGTDMDNRNALLTAQQVTAIKNSVDSYGFIVGNPYNTYRSLNLLVDNTLVTQGDCRELTLEIKGLEQTQIGTIDMDILIGEVF</sequence>
<evidence type="ECO:0000256" key="1">
    <source>
        <dbReference type="SAM" id="SignalP"/>
    </source>
</evidence>
<dbReference type="KEGG" id="tvd:SG34_002185"/>
<accession>A0AAE9Z5S8</accession>
<proteinExistence type="predicted"/>
<dbReference type="EMBL" id="CP059733">
    <property type="protein sequence ID" value="WDE05768.1"/>
    <property type="molecule type" value="Genomic_DNA"/>
</dbReference>
<evidence type="ECO:0000313" key="2">
    <source>
        <dbReference type="EMBL" id="WDE05768.1"/>
    </source>
</evidence>
<dbReference type="GO" id="GO:0003824">
    <property type="term" value="F:catalytic activity"/>
    <property type="evidence" value="ECO:0007669"/>
    <property type="project" value="InterPro"/>
</dbReference>
<dbReference type="Proteomes" id="UP000032352">
    <property type="component" value="Chromosome"/>
</dbReference>
<reference evidence="2 3" key="1">
    <citation type="journal article" date="2015" name="Genome Announc.">
        <title>Draft Genome Sequences of Marine Isolates of Thalassomonas viridans and Thalassomonas actiniarum.</title>
        <authorList>
            <person name="Olonade I."/>
            <person name="van Zyl L.J."/>
            <person name="Trindade M."/>
        </authorList>
    </citation>
    <scope>NUCLEOTIDE SEQUENCE [LARGE SCALE GENOMIC DNA]</scope>
    <source>
        <strain evidence="2 3">XOM25</strain>
    </source>
</reference>